<evidence type="ECO:0000313" key="4">
    <source>
        <dbReference type="RefSeq" id="XP_015519437.1"/>
    </source>
</evidence>
<dbReference type="KEGG" id="nlo:107224038"/>
<keyword evidence="1" id="KW-0812">Transmembrane</keyword>
<feature type="transmembrane region" description="Helical" evidence="1">
    <location>
        <begin position="6"/>
        <end position="24"/>
    </location>
</feature>
<protein>
    <submittedName>
        <fullName evidence="4">Carbohydrate sulfotransferase 4-like isoform X1</fullName>
    </submittedName>
</protein>
<dbReference type="Proteomes" id="UP000829291">
    <property type="component" value="Chromosome 3"/>
</dbReference>
<reference evidence="4" key="1">
    <citation type="submission" date="2025-08" db="UniProtKB">
        <authorList>
            <consortium name="RefSeq"/>
        </authorList>
    </citation>
    <scope>IDENTIFICATION</scope>
    <source>
        <tissue evidence="4">Thorax and Abdomen</tissue>
    </source>
</reference>
<keyword evidence="1" id="KW-0472">Membrane</keyword>
<keyword evidence="3" id="KW-1185">Reference proteome</keyword>
<dbReference type="FunCoup" id="A0A6J0BYQ6">
    <property type="interactions" value="224"/>
</dbReference>
<dbReference type="InterPro" id="IPR051135">
    <property type="entry name" value="Gal/GlcNAc/GalNAc_ST"/>
</dbReference>
<feature type="domain" description="Sulfotransferase" evidence="2">
    <location>
        <begin position="110"/>
        <end position="381"/>
    </location>
</feature>
<dbReference type="RefSeq" id="XP_015519437.1">
    <property type="nucleotide sequence ID" value="XM_015663951.2"/>
</dbReference>
<sequence>MSKRVGFYGLISFLLLGYVFFILVQRNGRLLKDDIPRMFMRRSCKKVDEIKKANSSTTTLSEIQQVLNLQRRIIRNEMMDYQYPNEGYQRRNVTKLRDLLIAENGNPMRSVIVARVRSGSTFLGDIVAAHPAVFYHCEPLLDFGKIRITDPPLTSQALKNLKRLLNCEYADLDHYIEHGKTEYWNIRFNTPLWTQCQTHPSICHDYRFLSGMCKLFPFQSMKIARLRLHIAKELLDDKKLAVRLVLLVRDPRGILQSRQRTSFCRKNPDCLDPGLLCADLVADYNSAVELQKKYPSTFRVIRYEDLSVAPYKQVEELFKFYGLDFHPNVKKYVDTHTKNDAGDVYSTYRNSKKAPFHWRTDLEFEEVEEIQRNCLVAMKHWGYVPALNISHQREFNPVTDYKLH</sequence>
<evidence type="ECO:0000259" key="2">
    <source>
        <dbReference type="Pfam" id="PF00685"/>
    </source>
</evidence>
<dbReference type="InterPro" id="IPR000863">
    <property type="entry name" value="Sulfotransferase_dom"/>
</dbReference>
<dbReference type="GO" id="GO:0001517">
    <property type="term" value="F:N-acetylglucosamine 6-O-sulfotransferase activity"/>
    <property type="evidence" value="ECO:0007669"/>
    <property type="project" value="TreeGrafter"/>
</dbReference>
<name>A0A6J0BYQ6_NEOLC</name>
<proteinExistence type="predicted"/>
<dbReference type="GO" id="GO:0006044">
    <property type="term" value="P:N-acetylglucosamine metabolic process"/>
    <property type="evidence" value="ECO:0007669"/>
    <property type="project" value="TreeGrafter"/>
</dbReference>
<accession>A0A6J0BYQ6</accession>
<dbReference type="Gene3D" id="3.40.50.300">
    <property type="entry name" value="P-loop containing nucleotide triphosphate hydrolases"/>
    <property type="match status" value="1"/>
</dbReference>
<dbReference type="InterPro" id="IPR027417">
    <property type="entry name" value="P-loop_NTPase"/>
</dbReference>
<dbReference type="PANTHER" id="PTHR10704:SF44">
    <property type="entry name" value="LD35051P-RELATED"/>
    <property type="match status" value="1"/>
</dbReference>
<dbReference type="SUPFAM" id="SSF52540">
    <property type="entry name" value="P-loop containing nucleoside triphosphate hydrolases"/>
    <property type="match status" value="1"/>
</dbReference>
<dbReference type="GeneID" id="107224038"/>
<evidence type="ECO:0000313" key="3">
    <source>
        <dbReference type="Proteomes" id="UP000829291"/>
    </source>
</evidence>
<gene>
    <name evidence="4" type="primary">LOC107224038</name>
</gene>
<dbReference type="GO" id="GO:0006790">
    <property type="term" value="P:sulfur compound metabolic process"/>
    <property type="evidence" value="ECO:0007669"/>
    <property type="project" value="TreeGrafter"/>
</dbReference>
<evidence type="ECO:0000256" key="1">
    <source>
        <dbReference type="SAM" id="Phobius"/>
    </source>
</evidence>
<dbReference type="InParanoid" id="A0A6J0BYQ6"/>
<organism evidence="4">
    <name type="scientific">Neodiprion lecontei</name>
    <name type="common">Redheaded pine sawfly</name>
    <dbReference type="NCBI Taxonomy" id="441921"/>
    <lineage>
        <taxon>Eukaryota</taxon>
        <taxon>Metazoa</taxon>
        <taxon>Ecdysozoa</taxon>
        <taxon>Arthropoda</taxon>
        <taxon>Hexapoda</taxon>
        <taxon>Insecta</taxon>
        <taxon>Pterygota</taxon>
        <taxon>Neoptera</taxon>
        <taxon>Endopterygota</taxon>
        <taxon>Hymenoptera</taxon>
        <taxon>Tenthredinoidea</taxon>
        <taxon>Diprionidae</taxon>
        <taxon>Diprioninae</taxon>
        <taxon>Neodiprion</taxon>
    </lineage>
</organism>
<dbReference type="Pfam" id="PF00685">
    <property type="entry name" value="Sulfotransfer_1"/>
    <property type="match status" value="1"/>
</dbReference>
<keyword evidence="1" id="KW-1133">Transmembrane helix</keyword>
<dbReference type="PANTHER" id="PTHR10704">
    <property type="entry name" value="CARBOHYDRATE SULFOTRANSFERASE"/>
    <property type="match status" value="1"/>
</dbReference>
<dbReference type="OrthoDB" id="7648254at2759"/>
<dbReference type="AlphaFoldDB" id="A0A6J0BYQ6"/>